<dbReference type="Proteomes" id="UP000765509">
    <property type="component" value="Unassembled WGS sequence"/>
</dbReference>
<dbReference type="AlphaFoldDB" id="A0A9Q3K4X8"/>
<keyword evidence="2" id="KW-1185">Reference proteome</keyword>
<accession>A0A9Q3K4X8</accession>
<organism evidence="1 2">
    <name type="scientific">Austropuccinia psidii MF-1</name>
    <dbReference type="NCBI Taxonomy" id="1389203"/>
    <lineage>
        <taxon>Eukaryota</taxon>
        <taxon>Fungi</taxon>
        <taxon>Dikarya</taxon>
        <taxon>Basidiomycota</taxon>
        <taxon>Pucciniomycotina</taxon>
        <taxon>Pucciniomycetes</taxon>
        <taxon>Pucciniales</taxon>
        <taxon>Sphaerophragmiaceae</taxon>
        <taxon>Austropuccinia</taxon>
    </lineage>
</organism>
<gene>
    <name evidence="1" type="ORF">O181_114695</name>
</gene>
<reference evidence="1" key="1">
    <citation type="submission" date="2021-03" db="EMBL/GenBank/DDBJ databases">
        <title>Draft genome sequence of rust myrtle Austropuccinia psidii MF-1, a brazilian biotype.</title>
        <authorList>
            <person name="Quecine M.C."/>
            <person name="Pachon D.M.R."/>
            <person name="Bonatelli M.L."/>
            <person name="Correr F.H."/>
            <person name="Franceschini L.M."/>
            <person name="Leite T.F."/>
            <person name="Margarido G.R.A."/>
            <person name="Almeida C.A."/>
            <person name="Ferrarezi J.A."/>
            <person name="Labate C.A."/>
        </authorList>
    </citation>
    <scope>NUCLEOTIDE SEQUENCE</scope>
    <source>
        <strain evidence="1">MF-1</strain>
    </source>
</reference>
<evidence type="ECO:0000313" key="1">
    <source>
        <dbReference type="EMBL" id="MBW0574980.1"/>
    </source>
</evidence>
<proteinExistence type="predicted"/>
<comment type="caution">
    <text evidence="1">The sequence shown here is derived from an EMBL/GenBank/DDBJ whole genome shotgun (WGS) entry which is preliminary data.</text>
</comment>
<sequence length="100" mass="11823">MSSKLLTCHEARWAELHFSITYHRGRLATLPDALSRRDNVYPERGEDFISNNPMSFQKLIKEDELQPSRYFEVKVGYFPNLINSIQKKLWQDPQYTSCKV</sequence>
<evidence type="ECO:0000313" key="2">
    <source>
        <dbReference type="Proteomes" id="UP000765509"/>
    </source>
</evidence>
<dbReference type="EMBL" id="AVOT02095339">
    <property type="protein sequence ID" value="MBW0574980.1"/>
    <property type="molecule type" value="Genomic_DNA"/>
</dbReference>
<name>A0A9Q3K4X8_9BASI</name>
<protein>
    <submittedName>
        <fullName evidence="1">Uncharacterized protein</fullName>
    </submittedName>
</protein>